<dbReference type="Proteomes" id="UP000501939">
    <property type="component" value="Chromosome"/>
</dbReference>
<dbReference type="KEGG" id="alj:G8D99_00310"/>
<dbReference type="RefSeq" id="WP_166321546.1">
    <property type="nucleotide sequence ID" value="NZ_CP049916.1"/>
</dbReference>
<dbReference type="Pfam" id="PF01852">
    <property type="entry name" value="START"/>
    <property type="match status" value="1"/>
</dbReference>
<accession>A0A6G8S0D8</accession>
<dbReference type="GO" id="GO:0005737">
    <property type="term" value="C:cytoplasm"/>
    <property type="evidence" value="ECO:0007669"/>
    <property type="project" value="UniProtKB-ARBA"/>
</dbReference>
<proteinExistence type="predicted"/>
<dbReference type="SUPFAM" id="SSF55961">
    <property type="entry name" value="Bet v1-like"/>
    <property type="match status" value="1"/>
</dbReference>
<dbReference type="Gene3D" id="3.30.530.20">
    <property type="match status" value="1"/>
</dbReference>
<keyword evidence="3" id="KW-1185">Reference proteome</keyword>
<dbReference type="PANTHER" id="PTHR19308">
    <property type="entry name" value="PHOSPHATIDYLCHOLINE TRANSFER PROTEIN"/>
    <property type="match status" value="1"/>
</dbReference>
<evidence type="ECO:0000313" key="2">
    <source>
        <dbReference type="EMBL" id="QIO07617.1"/>
    </source>
</evidence>
<evidence type="ECO:0000313" key="3">
    <source>
        <dbReference type="Proteomes" id="UP000501939"/>
    </source>
</evidence>
<dbReference type="InterPro" id="IPR051213">
    <property type="entry name" value="START_lipid_transfer"/>
</dbReference>
<dbReference type="AlphaFoldDB" id="A0A6G8S0D8"/>
<evidence type="ECO:0000259" key="1">
    <source>
        <dbReference type="PROSITE" id="PS50848"/>
    </source>
</evidence>
<feature type="domain" description="START" evidence="1">
    <location>
        <begin position="55"/>
        <end position="188"/>
    </location>
</feature>
<dbReference type="InterPro" id="IPR023393">
    <property type="entry name" value="START-like_dom_sf"/>
</dbReference>
<dbReference type="PANTHER" id="PTHR19308:SF14">
    <property type="entry name" value="START DOMAIN-CONTAINING PROTEIN"/>
    <property type="match status" value="1"/>
</dbReference>
<dbReference type="PROSITE" id="PS50848">
    <property type="entry name" value="START"/>
    <property type="match status" value="1"/>
</dbReference>
<gene>
    <name evidence="2" type="ORF">G8D99_00310</name>
</gene>
<reference evidence="2 3" key="1">
    <citation type="submission" date="2020-03" db="EMBL/GenBank/DDBJ databases">
        <authorList>
            <person name="Zhu W."/>
        </authorList>
    </citation>
    <scope>NUCLEOTIDE SEQUENCE [LARGE SCALE GENOMIC DNA]</scope>
    <source>
        <strain evidence="2 3">185</strain>
    </source>
</reference>
<sequence>MKNDLHKLSTLFKVSGISLSLISTAHAVESSKLTLNKNNIKVWTIQDGDNPILSYKAETILDTTIERAVGIVLDVEQAKTWIPNVASAEVLSQDLNSGSFKMYMVLDFPFPLKDRDLIVEGKMSKDSNGIIRIQNKAIQQGKAIQPNYVRLKKYQGDWSFQPLADNKVKVITTGYADPEGVIPQSVTNLFVQQQPYQMLQKMKIELAKPNKKLPELPAILK</sequence>
<dbReference type="GO" id="GO:0008289">
    <property type="term" value="F:lipid binding"/>
    <property type="evidence" value="ECO:0007669"/>
    <property type="project" value="InterPro"/>
</dbReference>
<protein>
    <recommendedName>
        <fullName evidence="1">START domain-containing protein</fullName>
    </recommendedName>
</protein>
<dbReference type="InterPro" id="IPR002913">
    <property type="entry name" value="START_lipid-bd_dom"/>
</dbReference>
<organism evidence="2 3">
    <name type="scientific">Acinetobacter lanii</name>
    <dbReference type="NCBI Taxonomy" id="2715163"/>
    <lineage>
        <taxon>Bacteria</taxon>
        <taxon>Pseudomonadati</taxon>
        <taxon>Pseudomonadota</taxon>
        <taxon>Gammaproteobacteria</taxon>
        <taxon>Moraxellales</taxon>
        <taxon>Moraxellaceae</taxon>
        <taxon>Acinetobacter</taxon>
    </lineage>
</organism>
<name>A0A6G8S0D8_9GAMM</name>
<dbReference type="EMBL" id="CP049916">
    <property type="protein sequence ID" value="QIO07617.1"/>
    <property type="molecule type" value="Genomic_DNA"/>
</dbReference>